<organism evidence="1 2">
    <name type="scientific">Ranatra chinensis</name>
    <dbReference type="NCBI Taxonomy" id="642074"/>
    <lineage>
        <taxon>Eukaryota</taxon>
        <taxon>Metazoa</taxon>
        <taxon>Ecdysozoa</taxon>
        <taxon>Arthropoda</taxon>
        <taxon>Hexapoda</taxon>
        <taxon>Insecta</taxon>
        <taxon>Pterygota</taxon>
        <taxon>Neoptera</taxon>
        <taxon>Paraneoptera</taxon>
        <taxon>Hemiptera</taxon>
        <taxon>Heteroptera</taxon>
        <taxon>Panheteroptera</taxon>
        <taxon>Nepomorpha</taxon>
        <taxon>Nepidae</taxon>
        <taxon>Ranatrinae</taxon>
        <taxon>Ranatra</taxon>
    </lineage>
</organism>
<dbReference type="Proteomes" id="UP001558652">
    <property type="component" value="Unassembled WGS sequence"/>
</dbReference>
<sequence length="116" mass="12972">MEEAAHRRHSLAGDLMELHLEQCHRLIRGELADLAYYGLPLYTSMKNSTAVVYGGVLQPLTERFRHVVRDADPNDDIVTAAFFTKKFIVYFVVGHMCKLHVSSSPASCSGRKCFGA</sequence>
<name>A0ABD0Y9I8_9HEMI</name>
<gene>
    <name evidence="1" type="ORF">AAG570_001793</name>
</gene>
<comment type="caution">
    <text evidence="1">The sequence shown here is derived from an EMBL/GenBank/DDBJ whole genome shotgun (WGS) entry which is preliminary data.</text>
</comment>
<dbReference type="SUPFAM" id="SSF103196">
    <property type="entry name" value="Roadblock/LC7 domain"/>
    <property type="match status" value="1"/>
</dbReference>
<reference evidence="1 2" key="1">
    <citation type="submission" date="2024-07" db="EMBL/GenBank/DDBJ databases">
        <title>Chromosome-level genome assembly of the water stick insect Ranatra chinensis (Heteroptera: Nepidae).</title>
        <authorList>
            <person name="Liu X."/>
        </authorList>
    </citation>
    <scope>NUCLEOTIDE SEQUENCE [LARGE SCALE GENOMIC DNA]</scope>
    <source>
        <strain evidence="1">Cailab_2021Rc</strain>
        <tissue evidence="1">Muscle</tissue>
    </source>
</reference>
<keyword evidence="2" id="KW-1185">Reference proteome</keyword>
<dbReference type="EMBL" id="JBFDAA010000011">
    <property type="protein sequence ID" value="KAL1124023.1"/>
    <property type="molecule type" value="Genomic_DNA"/>
</dbReference>
<proteinExistence type="predicted"/>
<dbReference type="AlphaFoldDB" id="A0ABD0Y9I8"/>
<evidence type="ECO:0000313" key="1">
    <source>
        <dbReference type="EMBL" id="KAL1124023.1"/>
    </source>
</evidence>
<protein>
    <submittedName>
        <fullName evidence="1">Uncharacterized protein</fullName>
    </submittedName>
</protein>
<evidence type="ECO:0000313" key="2">
    <source>
        <dbReference type="Proteomes" id="UP001558652"/>
    </source>
</evidence>
<accession>A0ABD0Y9I8</accession>